<dbReference type="InterPro" id="IPR011040">
    <property type="entry name" value="Sialidase"/>
</dbReference>
<dbReference type="InterPro" id="IPR026856">
    <property type="entry name" value="Sialidase_fam"/>
</dbReference>
<dbReference type="Pfam" id="PF13088">
    <property type="entry name" value="BNR_2"/>
    <property type="match status" value="1"/>
</dbReference>
<evidence type="ECO:0000313" key="6">
    <source>
        <dbReference type="Proteomes" id="UP000250369"/>
    </source>
</evidence>
<comment type="catalytic activity">
    <reaction evidence="1">
        <text>Hydrolysis of alpha-(2-&gt;3)-, alpha-(2-&gt;6)-, alpha-(2-&gt;8)- glycosidic linkages of terminal sialic acid residues in oligosaccharides, glycoproteins, glycolipids, colominic acid and synthetic substrates.</text>
        <dbReference type="EC" id="3.2.1.18"/>
    </reaction>
</comment>
<dbReference type="EC" id="3.2.1.18" evidence="3"/>
<dbReference type="RefSeq" id="WP_113035374.1">
    <property type="nucleotide sequence ID" value="NZ_QMFB01000030.1"/>
</dbReference>
<dbReference type="GO" id="GO:0004308">
    <property type="term" value="F:exo-alpha-sialidase activity"/>
    <property type="evidence" value="ECO:0007669"/>
    <property type="project" value="UniProtKB-EC"/>
</dbReference>
<dbReference type="SUPFAM" id="SSF50939">
    <property type="entry name" value="Sialidases"/>
    <property type="match status" value="1"/>
</dbReference>
<dbReference type="GO" id="GO:0005737">
    <property type="term" value="C:cytoplasm"/>
    <property type="evidence" value="ECO:0007669"/>
    <property type="project" value="TreeGrafter"/>
</dbReference>
<evidence type="ECO:0000256" key="2">
    <source>
        <dbReference type="ARBA" id="ARBA00009348"/>
    </source>
</evidence>
<keyword evidence="6" id="KW-1185">Reference proteome</keyword>
<organism evidence="5 6">
    <name type="scientific">Paenibacillus contaminans</name>
    <dbReference type="NCBI Taxonomy" id="450362"/>
    <lineage>
        <taxon>Bacteria</taxon>
        <taxon>Bacillati</taxon>
        <taxon>Bacillota</taxon>
        <taxon>Bacilli</taxon>
        <taxon>Bacillales</taxon>
        <taxon>Paenibacillaceae</taxon>
        <taxon>Paenibacillus</taxon>
    </lineage>
</organism>
<dbReference type="AlphaFoldDB" id="A0A329M0V6"/>
<gene>
    <name evidence="5" type="ORF">DQG23_33420</name>
</gene>
<dbReference type="PANTHER" id="PTHR10628">
    <property type="entry name" value="SIALIDASE"/>
    <property type="match status" value="1"/>
</dbReference>
<protein>
    <recommendedName>
        <fullName evidence="3">exo-alpha-sialidase</fullName>
        <ecNumber evidence="3">3.2.1.18</ecNumber>
    </recommendedName>
</protein>
<evidence type="ECO:0000313" key="5">
    <source>
        <dbReference type="EMBL" id="RAV13310.1"/>
    </source>
</evidence>
<proteinExistence type="inferred from homology"/>
<dbReference type="Gene3D" id="2.120.10.10">
    <property type="match status" value="1"/>
</dbReference>
<comment type="similarity">
    <text evidence="2">Belongs to the glycosyl hydrolase 33 family.</text>
</comment>
<reference evidence="5 6" key="1">
    <citation type="journal article" date="2009" name="Int. J. Syst. Evol. Microbiol.">
        <title>Paenibacillus contaminans sp. nov., isolated from a contaminated laboratory plate.</title>
        <authorList>
            <person name="Chou J.H."/>
            <person name="Lee J.H."/>
            <person name="Lin M.C."/>
            <person name="Chang P.S."/>
            <person name="Arun A.B."/>
            <person name="Young C.C."/>
            <person name="Chen W.M."/>
        </authorList>
    </citation>
    <scope>NUCLEOTIDE SEQUENCE [LARGE SCALE GENOMIC DNA]</scope>
    <source>
        <strain evidence="5 6">CKOBP-6</strain>
    </source>
</reference>
<evidence type="ECO:0000259" key="4">
    <source>
        <dbReference type="Pfam" id="PF13088"/>
    </source>
</evidence>
<feature type="domain" description="Sialidase" evidence="4">
    <location>
        <begin position="27"/>
        <end position="239"/>
    </location>
</feature>
<dbReference type="InterPro" id="IPR036278">
    <property type="entry name" value="Sialidase_sf"/>
</dbReference>
<name>A0A329M0V6_9BACL</name>
<sequence>MKFETFVVSRDDSVYEAFPALGLTEDGHLICVYAECTRHTDRSYTRIVYRISRDRGRTWGDKAALTEGTLGLDYFYDCPSIARLRDGRMIIVTSKLSKNGEDTRKGYFHEAVNELYIGSSDGTSWEGPVATPVTGIVPDTLCELPSGRWLLSAHRKSKAHGGLEQMLWYSDDEGRDWQGPVTLASVEGLHLCEVSILPLPDGTLVAFLRENTGEGWDCYKSISRDRGETWEGPYRMPIPGCHRPVVRLLKSGNVMMTYRFYQGGPVGYGSTQNFFAAWMTAEAALEPDRRKQWVRIMPIDYDRSPLADNGYSGWVQFDDGEIYVVQYVADDAPKCQIRGYSLHEEDFLAGLELTS</sequence>
<comment type="caution">
    <text evidence="5">The sequence shown here is derived from an EMBL/GenBank/DDBJ whole genome shotgun (WGS) entry which is preliminary data.</text>
</comment>
<dbReference type="EMBL" id="QMFB01000030">
    <property type="protein sequence ID" value="RAV13310.1"/>
    <property type="molecule type" value="Genomic_DNA"/>
</dbReference>
<dbReference type="GO" id="GO:0016020">
    <property type="term" value="C:membrane"/>
    <property type="evidence" value="ECO:0007669"/>
    <property type="project" value="TreeGrafter"/>
</dbReference>
<accession>A0A329M0V6</accession>
<dbReference type="GO" id="GO:0009313">
    <property type="term" value="P:oligosaccharide catabolic process"/>
    <property type="evidence" value="ECO:0007669"/>
    <property type="project" value="TreeGrafter"/>
</dbReference>
<dbReference type="PANTHER" id="PTHR10628:SF30">
    <property type="entry name" value="EXO-ALPHA-SIALIDASE"/>
    <property type="match status" value="1"/>
</dbReference>
<evidence type="ECO:0000256" key="1">
    <source>
        <dbReference type="ARBA" id="ARBA00000427"/>
    </source>
</evidence>
<dbReference type="OrthoDB" id="9807193at2"/>
<evidence type="ECO:0000256" key="3">
    <source>
        <dbReference type="ARBA" id="ARBA00012733"/>
    </source>
</evidence>
<dbReference type="Proteomes" id="UP000250369">
    <property type="component" value="Unassembled WGS sequence"/>
</dbReference>
<dbReference type="GO" id="GO:0006689">
    <property type="term" value="P:ganglioside catabolic process"/>
    <property type="evidence" value="ECO:0007669"/>
    <property type="project" value="TreeGrafter"/>
</dbReference>
<dbReference type="CDD" id="cd15482">
    <property type="entry name" value="Sialidase_non-viral"/>
    <property type="match status" value="1"/>
</dbReference>